<dbReference type="EC" id="2.7.10.2" evidence="4"/>
<dbReference type="GO" id="GO:0004715">
    <property type="term" value="F:non-membrane spanning protein tyrosine kinase activity"/>
    <property type="evidence" value="ECO:0007669"/>
    <property type="project" value="UniProtKB-EC"/>
</dbReference>
<dbReference type="InterPro" id="IPR050445">
    <property type="entry name" value="Bact_polysacc_biosynth/exp"/>
</dbReference>
<evidence type="ECO:0000256" key="2">
    <source>
        <dbReference type="ARBA" id="ARBA00007316"/>
    </source>
</evidence>
<evidence type="ECO:0000256" key="6">
    <source>
        <dbReference type="ARBA" id="ARBA00022519"/>
    </source>
</evidence>
<evidence type="ECO:0000256" key="10">
    <source>
        <dbReference type="ARBA" id="ARBA00022777"/>
    </source>
</evidence>
<keyword evidence="5" id="KW-1003">Cell membrane</keyword>
<dbReference type="SUPFAM" id="SSF52540">
    <property type="entry name" value="P-loop containing nucleoside triphosphate hydrolases"/>
    <property type="match status" value="1"/>
</dbReference>
<keyword evidence="12 16" id="KW-1133">Transmembrane helix</keyword>
<keyword evidence="13 16" id="KW-0472">Membrane</keyword>
<keyword evidence="11" id="KW-0067">ATP-binding</keyword>
<dbReference type="RefSeq" id="WP_088390295.1">
    <property type="nucleotide sequence ID" value="NZ_MTCZ01000005.1"/>
</dbReference>
<dbReference type="Gene3D" id="3.40.50.300">
    <property type="entry name" value="P-loop containing nucleotide triphosphate hydrolases"/>
    <property type="match status" value="1"/>
</dbReference>
<evidence type="ECO:0000256" key="16">
    <source>
        <dbReference type="SAM" id="Phobius"/>
    </source>
</evidence>
<comment type="subcellular location">
    <subcellularLocation>
        <location evidence="1">Cell inner membrane</location>
        <topology evidence="1">Multi-pass membrane protein</topology>
    </subcellularLocation>
</comment>
<evidence type="ECO:0000256" key="4">
    <source>
        <dbReference type="ARBA" id="ARBA00011903"/>
    </source>
</evidence>
<dbReference type="Pfam" id="PF13614">
    <property type="entry name" value="AAA_31"/>
    <property type="match status" value="1"/>
</dbReference>
<keyword evidence="9" id="KW-0547">Nucleotide-binding</keyword>
<evidence type="ECO:0000259" key="18">
    <source>
        <dbReference type="Pfam" id="PF13614"/>
    </source>
</evidence>
<evidence type="ECO:0000313" key="20">
    <source>
        <dbReference type="EMBL" id="OWP85207.1"/>
    </source>
</evidence>
<keyword evidence="8 16" id="KW-0812">Transmembrane</keyword>
<feature type="domain" description="AAA" evidence="18">
    <location>
        <begin position="598"/>
        <end position="730"/>
    </location>
</feature>
<dbReference type="GO" id="GO:0005886">
    <property type="term" value="C:plasma membrane"/>
    <property type="evidence" value="ECO:0007669"/>
    <property type="project" value="UniProtKB-SubCell"/>
</dbReference>
<protein>
    <recommendedName>
        <fullName evidence="4">non-specific protein-tyrosine kinase</fullName>
        <ecNumber evidence="4">2.7.10.2</ecNumber>
    </recommendedName>
</protein>
<dbReference type="CDD" id="cd05387">
    <property type="entry name" value="BY-kinase"/>
    <property type="match status" value="1"/>
</dbReference>
<feature type="transmembrane region" description="Helical" evidence="16">
    <location>
        <begin position="28"/>
        <end position="46"/>
    </location>
</feature>
<keyword evidence="14" id="KW-0829">Tyrosine-protein kinase</keyword>
<evidence type="ECO:0000256" key="15">
    <source>
        <dbReference type="ARBA" id="ARBA00051245"/>
    </source>
</evidence>
<evidence type="ECO:0000256" key="1">
    <source>
        <dbReference type="ARBA" id="ARBA00004429"/>
    </source>
</evidence>
<dbReference type="GO" id="GO:0005524">
    <property type="term" value="F:ATP binding"/>
    <property type="evidence" value="ECO:0007669"/>
    <property type="project" value="UniProtKB-KW"/>
</dbReference>
<comment type="catalytic activity">
    <reaction evidence="15">
        <text>L-tyrosyl-[protein] + ATP = O-phospho-L-tyrosyl-[protein] + ADP + H(+)</text>
        <dbReference type="Rhea" id="RHEA:10596"/>
        <dbReference type="Rhea" id="RHEA-COMP:10136"/>
        <dbReference type="Rhea" id="RHEA-COMP:20101"/>
        <dbReference type="ChEBI" id="CHEBI:15378"/>
        <dbReference type="ChEBI" id="CHEBI:30616"/>
        <dbReference type="ChEBI" id="CHEBI:46858"/>
        <dbReference type="ChEBI" id="CHEBI:61978"/>
        <dbReference type="ChEBI" id="CHEBI:456216"/>
        <dbReference type="EC" id="2.7.10.2"/>
    </reaction>
</comment>
<evidence type="ECO:0000256" key="3">
    <source>
        <dbReference type="ARBA" id="ARBA00008883"/>
    </source>
</evidence>
<evidence type="ECO:0000256" key="9">
    <source>
        <dbReference type="ARBA" id="ARBA00022741"/>
    </source>
</evidence>
<comment type="similarity">
    <text evidence="2">Belongs to the CpsD/CapB family.</text>
</comment>
<organism evidence="20 21">
    <name type="scientific">Flavobacterium davisii</name>
    <dbReference type="NCBI Taxonomy" id="2906077"/>
    <lineage>
        <taxon>Bacteria</taxon>
        <taxon>Pseudomonadati</taxon>
        <taxon>Bacteroidota</taxon>
        <taxon>Flavobacteriia</taxon>
        <taxon>Flavobacteriales</taxon>
        <taxon>Flavobacteriaceae</taxon>
        <taxon>Flavobacterium</taxon>
    </lineage>
</organism>
<dbReference type="NCBIfam" id="TIGR01007">
    <property type="entry name" value="eps_fam"/>
    <property type="match status" value="1"/>
</dbReference>
<proteinExistence type="inferred from homology"/>
<keyword evidence="7" id="KW-0808">Transferase</keyword>
<evidence type="ECO:0000313" key="21">
    <source>
        <dbReference type="Proteomes" id="UP000197768"/>
    </source>
</evidence>
<reference evidence="20 21" key="1">
    <citation type="journal article" date="2017" name="Infect. Genet. Evol.">
        <title>Comparative genome analysis of fish pathogen Flavobacterium columnare reveals extensive sequence diversity within the species.</title>
        <authorList>
            <person name="Kayansamruaj P."/>
            <person name="Dong H.T."/>
            <person name="Hirono I."/>
            <person name="Kondo H."/>
            <person name="Senapin S."/>
            <person name="Rodkhum C."/>
        </authorList>
    </citation>
    <scope>NUCLEOTIDE SEQUENCE [LARGE SCALE GENOMIC DNA]</scope>
    <source>
        <strain evidence="20 21">1215</strain>
    </source>
</reference>
<feature type="transmembrane region" description="Helical" evidence="16">
    <location>
        <begin position="499"/>
        <end position="519"/>
    </location>
</feature>
<evidence type="ECO:0000259" key="19">
    <source>
        <dbReference type="Pfam" id="PF13807"/>
    </source>
</evidence>
<evidence type="ECO:0000256" key="7">
    <source>
        <dbReference type="ARBA" id="ARBA00022679"/>
    </source>
</evidence>
<dbReference type="EMBL" id="MTCZ01000005">
    <property type="protein sequence ID" value="OWP85207.1"/>
    <property type="molecule type" value="Genomic_DNA"/>
</dbReference>
<evidence type="ECO:0000256" key="14">
    <source>
        <dbReference type="ARBA" id="ARBA00023137"/>
    </source>
</evidence>
<comment type="caution">
    <text evidence="20">The sequence shown here is derived from an EMBL/GenBank/DDBJ whole genome shotgun (WGS) entry which is preliminary data.</text>
</comment>
<evidence type="ECO:0000256" key="13">
    <source>
        <dbReference type="ARBA" id="ARBA00023136"/>
    </source>
</evidence>
<dbReference type="InterPro" id="IPR025669">
    <property type="entry name" value="AAA_dom"/>
</dbReference>
<gene>
    <name evidence="20" type="ORF">BWK59_01305</name>
</gene>
<dbReference type="Pfam" id="PF13807">
    <property type="entry name" value="GNVR"/>
    <property type="match status" value="1"/>
</dbReference>
<sequence length="790" mass="89723">MQNNFMPQEENVDEINIKLILNKFLRNWYWFVFLVIVSLFLAKIYLRYETSTYKASTTVLIKDKESGGLASELSVLEDISSFGGAKNKIDDEIEILKSRNIIKKTLLSGGFNINYYAVGRIKSTNVYGKSPIKILFENKEKIDLDTSLVVSLKGTHKFLLYNQNKDLIGEYRYNQIIKSEKLGSFIIERLSLLEDAFGKVKYCDKGTYRIDIRNIDKETNSLQNKIVVQPLNKKTNVVEITFTDPVPQRAVDFLDKLVVNYNQDAINDKNLISEKTAKFINDRLAIVTEELQGVEKNIEKYKKNNDLTDITAEVELDLKTASAFNAEQVSVGTQLTVINMMIAQLKSDKTDVLPINLIPSDNASAAGLINEFNMLVIERNRLLKSATSDNPNIEKLNDRILTLKGSIAQSLSKQKSALEFKNNDLLGERNSLNSKLNKIPKLEREYRGIFRQQQIKEELYLYLFKKREETAITLAATAPNSKIIDKAYALENPISPKPLIIYFVAILVGLFIPFVIIYLKDLLNTKVQTKADLDKLGIPFLGDVPHSDSHQEIIQLESRTSAAEAMRIVRTNLEFILNSKVETNAKTIFLTSTLPAEGKTFITVNLAGTVALTGKKVLLIGLDIRNPRLDDYLQLPNRGVTNYLTTPNQAIKDYIIKLPNYDCFDVLPAGVIPPNPAELLMSRKLEEMFDYLKEKYEYIIVDTAPVSLVTDTLLIAKNADAFIYVVRAKYLEKELLKIPSSIYREGKLPNMSMVLNDTDVINGYGYGYGYGQEVKEKTFWEKIRDLFILK</sequence>
<feature type="domain" description="Tyrosine-protein kinase G-rich" evidence="19">
    <location>
        <begin position="451"/>
        <end position="520"/>
    </location>
</feature>
<evidence type="ECO:0000256" key="12">
    <source>
        <dbReference type="ARBA" id="ARBA00022989"/>
    </source>
</evidence>
<dbReference type="PANTHER" id="PTHR32309">
    <property type="entry name" value="TYROSINE-PROTEIN KINASE"/>
    <property type="match status" value="1"/>
</dbReference>
<accession>A0A2D0AIX6</accession>
<evidence type="ECO:0000259" key="17">
    <source>
        <dbReference type="Pfam" id="PF02706"/>
    </source>
</evidence>
<comment type="similarity">
    <text evidence="3">Belongs to the etk/wzc family.</text>
</comment>
<evidence type="ECO:0000256" key="8">
    <source>
        <dbReference type="ARBA" id="ARBA00022692"/>
    </source>
</evidence>
<dbReference type="AlphaFoldDB" id="A0A2D0AIX6"/>
<dbReference type="InterPro" id="IPR027417">
    <property type="entry name" value="P-loop_NTPase"/>
</dbReference>
<feature type="domain" description="Polysaccharide chain length determinant N-terminal" evidence="17">
    <location>
        <begin position="13"/>
        <end position="105"/>
    </location>
</feature>
<keyword evidence="6" id="KW-0997">Cell inner membrane</keyword>
<evidence type="ECO:0000256" key="5">
    <source>
        <dbReference type="ARBA" id="ARBA00022475"/>
    </source>
</evidence>
<evidence type="ECO:0000256" key="11">
    <source>
        <dbReference type="ARBA" id="ARBA00022840"/>
    </source>
</evidence>
<dbReference type="Proteomes" id="UP000197768">
    <property type="component" value="Unassembled WGS sequence"/>
</dbReference>
<dbReference type="InterPro" id="IPR003856">
    <property type="entry name" value="LPS_length_determ_N"/>
</dbReference>
<keyword evidence="10 20" id="KW-0418">Kinase</keyword>
<dbReference type="InterPro" id="IPR032807">
    <property type="entry name" value="GNVR"/>
</dbReference>
<dbReference type="PANTHER" id="PTHR32309:SF13">
    <property type="entry name" value="FERRIC ENTEROBACTIN TRANSPORT PROTEIN FEPE"/>
    <property type="match status" value="1"/>
</dbReference>
<dbReference type="InterPro" id="IPR005702">
    <property type="entry name" value="Wzc-like_C"/>
</dbReference>
<name>A0A2D0AIX6_9FLAO</name>
<dbReference type="Pfam" id="PF02706">
    <property type="entry name" value="Wzz"/>
    <property type="match status" value="1"/>
</dbReference>